<dbReference type="SUPFAM" id="SSF54862">
    <property type="entry name" value="4Fe-4S ferredoxins"/>
    <property type="match status" value="1"/>
</dbReference>
<dbReference type="Pfam" id="PF13183">
    <property type="entry name" value="Fer4_8"/>
    <property type="match status" value="1"/>
</dbReference>
<evidence type="ECO:0000259" key="7">
    <source>
        <dbReference type="PROSITE" id="PS51379"/>
    </source>
</evidence>
<sequence>MDAPGVEQRDTLDKAVRDCAKCGSCSVVCPVYRVSGRESLTARGRLHLLGTELAGAASPRFQEIFSRCLLCGACESVCPRNLEVTEVVSLARSRFPRFYGPHGVVKELARMTLDHPALLQGLVRAGISLKRLQALPATSGLRIRLSILEEVSGSGMPEPHLEGQGAADTDPGIQYFTGCLARYLQPSVAGATQKLCRAATGMSAVAPGVQACCGLAAWSAGKRDQARELARQNIQAFGDSSGPILTSCASCSAHLKRYPELFPDDSSWQERAREFSRRVCEFSEFFLAHRQRVSFVARNGVPVFYHDPCHLRFSAPGREMPRKLIKTVAGAYLLNPERPGPCCGQGGLFHLGCPDLSDRIFTRAAESALAQGPELVVTTCSGCLMQWQQGMIRRGKPVAVTHLAVFLAGCLGQDTPELPREVVMEAE</sequence>
<dbReference type="PROSITE" id="PS00198">
    <property type="entry name" value="4FE4S_FER_1"/>
    <property type="match status" value="1"/>
</dbReference>
<feature type="domain" description="4Fe-4S ferredoxin-type" evidence="7">
    <location>
        <begin position="8"/>
        <end position="39"/>
    </location>
</feature>
<keyword evidence="6" id="KW-0249">Electron transport</keyword>
<dbReference type="AlphaFoldDB" id="A0A915XGV7"/>
<comment type="function">
    <text evidence="6">Component of a complex that catalyzes the oxidation of glycolate to glyoxylate.</text>
</comment>
<organism evidence="8 9">
    <name type="scientific">Desulfolithobacter dissulfuricans</name>
    <dbReference type="NCBI Taxonomy" id="2795293"/>
    <lineage>
        <taxon>Bacteria</taxon>
        <taxon>Pseudomonadati</taxon>
        <taxon>Thermodesulfobacteriota</taxon>
        <taxon>Desulfobulbia</taxon>
        <taxon>Desulfobulbales</taxon>
        <taxon>Desulfobulbaceae</taxon>
        <taxon>Desulfolithobacter</taxon>
    </lineage>
</organism>
<evidence type="ECO:0000256" key="3">
    <source>
        <dbReference type="ARBA" id="ARBA00022737"/>
    </source>
</evidence>
<dbReference type="Pfam" id="PF02754">
    <property type="entry name" value="CCG"/>
    <property type="match status" value="2"/>
</dbReference>
<dbReference type="Proteomes" id="UP001063350">
    <property type="component" value="Chromosome"/>
</dbReference>
<keyword evidence="4 6" id="KW-0408">Iron</keyword>
<comment type="catalytic activity">
    <reaction evidence="6">
        <text>glycolate + A = glyoxylate + AH2</text>
        <dbReference type="Rhea" id="RHEA:21264"/>
        <dbReference type="ChEBI" id="CHEBI:13193"/>
        <dbReference type="ChEBI" id="CHEBI:17499"/>
        <dbReference type="ChEBI" id="CHEBI:29805"/>
        <dbReference type="ChEBI" id="CHEBI:36655"/>
        <dbReference type="EC" id="1.1.99.14"/>
    </reaction>
</comment>
<keyword evidence="6" id="KW-0813">Transport</keyword>
<dbReference type="EC" id="1.1.99.14" evidence="6"/>
<accession>A0A915XGV7</accession>
<keyword evidence="9" id="KW-1185">Reference proteome</keyword>
<comment type="cofactor">
    <cofactor evidence="6">
        <name>[4Fe-4S] cluster</name>
        <dbReference type="ChEBI" id="CHEBI:49883"/>
    </cofactor>
    <text evidence="6">Binds 2 [4Fe-4S] clusters.</text>
</comment>
<evidence type="ECO:0000313" key="8">
    <source>
        <dbReference type="EMBL" id="BCO07909.1"/>
    </source>
</evidence>
<evidence type="ECO:0000256" key="6">
    <source>
        <dbReference type="PIRNR" id="PIRNR000139"/>
    </source>
</evidence>
<dbReference type="InterPro" id="IPR004017">
    <property type="entry name" value="Cys_rich_dom"/>
</dbReference>
<dbReference type="GO" id="GO:0019154">
    <property type="term" value="F:glycolate dehydrogenase activity"/>
    <property type="evidence" value="ECO:0007669"/>
    <property type="project" value="UniProtKB-EC"/>
</dbReference>
<dbReference type="Gene3D" id="1.10.1060.10">
    <property type="entry name" value="Alpha-helical ferredoxin"/>
    <property type="match status" value="1"/>
</dbReference>
<dbReference type="InterPro" id="IPR009051">
    <property type="entry name" value="Helical_ferredxn"/>
</dbReference>
<protein>
    <recommendedName>
        <fullName evidence="6">Glycolate oxidase iron-sulfur subunit</fullName>
        <ecNumber evidence="6">1.1.99.14</ecNumber>
    </recommendedName>
</protein>
<dbReference type="InterPro" id="IPR017896">
    <property type="entry name" value="4Fe4S_Fe-S-bd"/>
</dbReference>
<evidence type="ECO:0000256" key="2">
    <source>
        <dbReference type="ARBA" id="ARBA00022723"/>
    </source>
</evidence>
<dbReference type="GO" id="GO:0051539">
    <property type="term" value="F:4 iron, 4 sulfur cluster binding"/>
    <property type="evidence" value="ECO:0007669"/>
    <property type="project" value="UniProtKB-UniRule"/>
</dbReference>
<evidence type="ECO:0000313" key="9">
    <source>
        <dbReference type="Proteomes" id="UP001063350"/>
    </source>
</evidence>
<evidence type="ECO:0000256" key="5">
    <source>
        <dbReference type="ARBA" id="ARBA00023014"/>
    </source>
</evidence>
<name>A0A915XGV7_9BACT</name>
<evidence type="ECO:0000256" key="4">
    <source>
        <dbReference type="ARBA" id="ARBA00023004"/>
    </source>
</evidence>
<dbReference type="PROSITE" id="PS51379">
    <property type="entry name" value="4FE4S_FER_2"/>
    <property type="match status" value="2"/>
</dbReference>
<dbReference type="PANTHER" id="PTHR32479:SF17">
    <property type="entry name" value="GLYCOLATE OXIDASE IRON-SULFUR SUBUNIT"/>
    <property type="match status" value="1"/>
</dbReference>
<dbReference type="EMBL" id="AP024233">
    <property type="protein sequence ID" value="BCO07909.1"/>
    <property type="molecule type" value="Genomic_DNA"/>
</dbReference>
<dbReference type="InterPro" id="IPR017900">
    <property type="entry name" value="4Fe4S_Fe_S_CS"/>
</dbReference>
<keyword evidence="5 6" id="KW-0411">Iron-sulfur</keyword>
<feature type="domain" description="4Fe-4S ferredoxin-type" evidence="7">
    <location>
        <begin position="57"/>
        <end position="87"/>
    </location>
</feature>
<dbReference type="PIRSF" id="PIRSF000139">
    <property type="entry name" value="Glc_ox_4Fe-4S"/>
    <property type="match status" value="1"/>
</dbReference>
<evidence type="ECO:0000256" key="1">
    <source>
        <dbReference type="ARBA" id="ARBA00022485"/>
    </source>
</evidence>
<dbReference type="KEGG" id="ddu:GF1_02850"/>
<keyword evidence="3" id="KW-0677">Repeat</keyword>
<reference evidence="8" key="1">
    <citation type="submission" date="2020-12" db="EMBL/GenBank/DDBJ databases">
        <title>Desulfobium dissulfuricans gen. nov., sp. nov., a novel mesophilic, sulfate-reducing bacterium isolated from a deep-sea hydrothermal vent.</title>
        <authorList>
            <person name="Hashimoto Y."/>
            <person name="Tame A."/>
            <person name="Sawayama S."/>
            <person name="Miyazaki J."/>
            <person name="Takai K."/>
            <person name="Nakagawa S."/>
        </authorList>
    </citation>
    <scope>NUCLEOTIDE SEQUENCE</scope>
    <source>
        <strain evidence="8">GF1</strain>
    </source>
</reference>
<comment type="catalytic activity">
    <reaction evidence="6">
        <text>(R)-lactate + A = pyruvate + AH2</text>
        <dbReference type="Rhea" id="RHEA:15089"/>
        <dbReference type="ChEBI" id="CHEBI:13193"/>
        <dbReference type="ChEBI" id="CHEBI:15361"/>
        <dbReference type="ChEBI" id="CHEBI:16004"/>
        <dbReference type="ChEBI" id="CHEBI:17499"/>
    </reaction>
</comment>
<keyword evidence="1 6" id="KW-0004">4Fe-4S</keyword>
<dbReference type="PANTHER" id="PTHR32479">
    <property type="entry name" value="GLYCOLATE OXIDASE IRON-SULFUR SUBUNIT"/>
    <property type="match status" value="1"/>
</dbReference>
<gene>
    <name evidence="8" type="ORF">GF1_02850</name>
</gene>
<dbReference type="GO" id="GO:0046872">
    <property type="term" value="F:metal ion binding"/>
    <property type="evidence" value="ECO:0007669"/>
    <property type="project" value="UniProtKB-UniRule"/>
</dbReference>
<proteinExistence type="predicted"/>
<dbReference type="InterPro" id="IPR012257">
    <property type="entry name" value="Glc_ox_4Fe-4S"/>
</dbReference>
<keyword evidence="2 6" id="KW-0479">Metal-binding</keyword>